<dbReference type="GO" id="GO:0046872">
    <property type="term" value="F:metal ion binding"/>
    <property type="evidence" value="ECO:0007669"/>
    <property type="project" value="UniProtKB-KW"/>
</dbReference>
<dbReference type="InterPro" id="IPR006073">
    <property type="entry name" value="GTP-bd"/>
</dbReference>
<reference evidence="13" key="1">
    <citation type="submission" date="2021-11" db="EMBL/GenBank/DDBJ databases">
        <title>BS-T2-15 a new species belonging to the Comamonadaceae family isolated from the soil of a French oak forest.</title>
        <authorList>
            <person name="Mieszkin S."/>
            <person name="Alain K."/>
        </authorList>
    </citation>
    <scope>NUCLEOTIDE SEQUENCE</scope>
    <source>
        <strain evidence="13">BS-T2-15</strain>
    </source>
</reference>
<evidence type="ECO:0000313" key="13">
    <source>
        <dbReference type="EMBL" id="MCK9685407.1"/>
    </source>
</evidence>
<dbReference type="PROSITE" id="PS51706">
    <property type="entry name" value="G_ENGB"/>
    <property type="match status" value="1"/>
</dbReference>
<keyword evidence="4" id="KW-0479">Metal-binding</keyword>
<evidence type="ECO:0000256" key="1">
    <source>
        <dbReference type="ARBA" id="ARBA00001946"/>
    </source>
</evidence>
<evidence type="ECO:0000256" key="5">
    <source>
        <dbReference type="ARBA" id="ARBA00022741"/>
    </source>
</evidence>
<gene>
    <name evidence="13" type="primary">yihA</name>
    <name evidence="10" type="synonym">engB</name>
    <name evidence="13" type="ORF">LPC04_06770</name>
</gene>
<dbReference type="AlphaFoldDB" id="A0A9X1YGQ0"/>
<comment type="similarity">
    <text evidence="2 10">Belongs to the TRAFAC class TrmE-Era-EngA-EngB-Septin-like GTPase superfamily. EngB GTPase family.</text>
</comment>
<keyword evidence="3 10" id="KW-0132">Cell division</keyword>
<dbReference type="GO" id="GO:0005829">
    <property type="term" value="C:cytosol"/>
    <property type="evidence" value="ECO:0007669"/>
    <property type="project" value="TreeGrafter"/>
</dbReference>
<dbReference type="SUPFAM" id="SSF52540">
    <property type="entry name" value="P-loop containing nucleoside triphosphate hydrolases"/>
    <property type="match status" value="1"/>
</dbReference>
<comment type="function">
    <text evidence="10">Necessary for normal cell division and for the maintenance of normal septation.</text>
</comment>
<dbReference type="NCBIfam" id="TIGR03598">
    <property type="entry name" value="GTPase_YsxC"/>
    <property type="match status" value="1"/>
</dbReference>
<evidence type="ECO:0000259" key="12">
    <source>
        <dbReference type="PROSITE" id="PS51706"/>
    </source>
</evidence>
<dbReference type="EMBL" id="JAJLJH010000001">
    <property type="protein sequence ID" value="MCK9685407.1"/>
    <property type="molecule type" value="Genomic_DNA"/>
</dbReference>
<evidence type="ECO:0000256" key="10">
    <source>
        <dbReference type="HAMAP-Rule" id="MF_00321"/>
    </source>
</evidence>
<keyword evidence="8 10" id="KW-0717">Septation</keyword>
<dbReference type="InterPro" id="IPR019987">
    <property type="entry name" value="GTP-bd_ribosome_bio_YsxC"/>
</dbReference>
<dbReference type="InterPro" id="IPR030393">
    <property type="entry name" value="G_ENGB_dom"/>
</dbReference>
<dbReference type="GO" id="GO:0000917">
    <property type="term" value="P:division septum assembly"/>
    <property type="evidence" value="ECO:0007669"/>
    <property type="project" value="UniProtKB-KW"/>
</dbReference>
<organism evidence="13 14">
    <name type="scientific">Scleromatobacter humisilvae</name>
    <dbReference type="NCBI Taxonomy" id="2897159"/>
    <lineage>
        <taxon>Bacteria</taxon>
        <taxon>Pseudomonadati</taxon>
        <taxon>Pseudomonadota</taxon>
        <taxon>Betaproteobacteria</taxon>
        <taxon>Burkholderiales</taxon>
        <taxon>Sphaerotilaceae</taxon>
        <taxon>Scleromatobacter</taxon>
    </lineage>
</organism>
<dbReference type="Pfam" id="PF01926">
    <property type="entry name" value="MMR_HSR1"/>
    <property type="match status" value="1"/>
</dbReference>
<comment type="cofactor">
    <cofactor evidence="1">
        <name>Mg(2+)</name>
        <dbReference type="ChEBI" id="CHEBI:18420"/>
    </cofactor>
</comment>
<evidence type="ECO:0000256" key="4">
    <source>
        <dbReference type="ARBA" id="ARBA00022723"/>
    </source>
</evidence>
<evidence type="ECO:0000256" key="7">
    <source>
        <dbReference type="ARBA" id="ARBA00023134"/>
    </source>
</evidence>
<keyword evidence="5 10" id="KW-0547">Nucleotide-binding</keyword>
<dbReference type="HAMAP" id="MF_00321">
    <property type="entry name" value="GTPase_EngB"/>
    <property type="match status" value="1"/>
</dbReference>
<feature type="domain" description="EngB-type G" evidence="12">
    <location>
        <begin position="31"/>
        <end position="216"/>
    </location>
</feature>
<name>A0A9X1YGQ0_9BURK</name>
<evidence type="ECO:0000256" key="11">
    <source>
        <dbReference type="SAM" id="MobiDB-lite"/>
    </source>
</evidence>
<evidence type="ECO:0000256" key="6">
    <source>
        <dbReference type="ARBA" id="ARBA00022842"/>
    </source>
</evidence>
<feature type="region of interest" description="Disordered" evidence="11">
    <location>
        <begin position="225"/>
        <end position="247"/>
    </location>
</feature>
<proteinExistence type="inferred from homology"/>
<evidence type="ECO:0000256" key="8">
    <source>
        <dbReference type="ARBA" id="ARBA00023210"/>
    </source>
</evidence>
<feature type="compositionally biased region" description="Acidic residues" evidence="11">
    <location>
        <begin position="235"/>
        <end position="247"/>
    </location>
</feature>
<keyword evidence="7 10" id="KW-0342">GTP-binding</keyword>
<dbReference type="PANTHER" id="PTHR11649">
    <property type="entry name" value="MSS1/TRME-RELATED GTP-BINDING PROTEIN"/>
    <property type="match status" value="1"/>
</dbReference>
<keyword evidence="6" id="KW-0460">Magnesium</keyword>
<comment type="caution">
    <text evidence="13">The sequence shown here is derived from an EMBL/GenBank/DDBJ whole genome shotgun (WGS) entry which is preliminary data.</text>
</comment>
<evidence type="ECO:0000256" key="3">
    <source>
        <dbReference type="ARBA" id="ARBA00022618"/>
    </source>
</evidence>
<sequence length="247" mass="26835">MSDEAKEGLGWLHTAKFLTSASKISQLPQGDMPEIAFVGRSNAGKSSAINTLAQQRQLAFASKTPGRTQLINLFTLGAREAPDAFFADLPGYGYAAVARGKKLVWQKVMADYLEVRRALMGVVLMVDSRHGFTPLDLQLMDFIAQRVKTGEIKLLVLLTKADKLSKAEAKQAIAGASAVLADYTTDDSDIGVTLFSSLRRVGVEDVAEQMLAWKAAMPERVHFELPPMPQGEGGEAADEDFEEDDEA</sequence>
<dbReference type="InterPro" id="IPR027417">
    <property type="entry name" value="P-loop_NTPase"/>
</dbReference>
<keyword evidence="9 10" id="KW-0131">Cell cycle</keyword>
<keyword evidence="14" id="KW-1185">Reference proteome</keyword>
<dbReference type="RefSeq" id="WP_275681410.1">
    <property type="nucleotide sequence ID" value="NZ_JAJLJH010000001.1"/>
</dbReference>
<dbReference type="Proteomes" id="UP001139353">
    <property type="component" value="Unassembled WGS sequence"/>
</dbReference>
<accession>A0A9X1YGQ0</accession>
<protein>
    <recommendedName>
        <fullName evidence="10">Probable GTP-binding protein EngB</fullName>
    </recommendedName>
</protein>
<evidence type="ECO:0000256" key="9">
    <source>
        <dbReference type="ARBA" id="ARBA00023306"/>
    </source>
</evidence>
<dbReference type="GO" id="GO:0005525">
    <property type="term" value="F:GTP binding"/>
    <property type="evidence" value="ECO:0007669"/>
    <property type="project" value="UniProtKB-UniRule"/>
</dbReference>
<dbReference type="CDD" id="cd01876">
    <property type="entry name" value="YihA_EngB"/>
    <property type="match status" value="1"/>
</dbReference>
<dbReference type="Gene3D" id="3.40.50.300">
    <property type="entry name" value="P-loop containing nucleotide triphosphate hydrolases"/>
    <property type="match status" value="1"/>
</dbReference>
<dbReference type="PANTHER" id="PTHR11649:SF13">
    <property type="entry name" value="ENGB-TYPE G DOMAIN-CONTAINING PROTEIN"/>
    <property type="match status" value="1"/>
</dbReference>
<evidence type="ECO:0000256" key="2">
    <source>
        <dbReference type="ARBA" id="ARBA00009638"/>
    </source>
</evidence>
<evidence type="ECO:0000313" key="14">
    <source>
        <dbReference type="Proteomes" id="UP001139353"/>
    </source>
</evidence>